<gene>
    <name evidence="2" type="ORF">KC19_11G103200</name>
</gene>
<feature type="compositionally biased region" description="Polar residues" evidence="1">
    <location>
        <begin position="65"/>
        <end position="77"/>
    </location>
</feature>
<reference evidence="2 3" key="1">
    <citation type="submission" date="2020-06" db="EMBL/GenBank/DDBJ databases">
        <title>WGS assembly of Ceratodon purpureus strain R40.</title>
        <authorList>
            <person name="Carey S.B."/>
            <person name="Jenkins J."/>
            <person name="Shu S."/>
            <person name="Lovell J.T."/>
            <person name="Sreedasyam A."/>
            <person name="Maumus F."/>
            <person name="Tiley G.P."/>
            <person name="Fernandez-Pozo N."/>
            <person name="Barry K."/>
            <person name="Chen C."/>
            <person name="Wang M."/>
            <person name="Lipzen A."/>
            <person name="Daum C."/>
            <person name="Saski C.A."/>
            <person name="Payton A.C."/>
            <person name="Mcbreen J.C."/>
            <person name="Conrad R.E."/>
            <person name="Kollar L.M."/>
            <person name="Olsson S."/>
            <person name="Huttunen S."/>
            <person name="Landis J.B."/>
            <person name="Wickett N.J."/>
            <person name="Johnson M.G."/>
            <person name="Rensing S.A."/>
            <person name="Grimwood J."/>
            <person name="Schmutz J."/>
            <person name="Mcdaniel S.F."/>
        </authorList>
    </citation>
    <scope>NUCLEOTIDE SEQUENCE [LARGE SCALE GENOMIC DNA]</scope>
    <source>
        <strain evidence="2 3">R40</strain>
    </source>
</reference>
<feature type="region of interest" description="Disordered" evidence="1">
    <location>
        <begin position="23"/>
        <end position="43"/>
    </location>
</feature>
<organism evidence="2 3">
    <name type="scientific">Ceratodon purpureus</name>
    <name type="common">Fire moss</name>
    <name type="synonym">Dicranum purpureum</name>
    <dbReference type="NCBI Taxonomy" id="3225"/>
    <lineage>
        <taxon>Eukaryota</taxon>
        <taxon>Viridiplantae</taxon>
        <taxon>Streptophyta</taxon>
        <taxon>Embryophyta</taxon>
        <taxon>Bryophyta</taxon>
        <taxon>Bryophytina</taxon>
        <taxon>Bryopsida</taxon>
        <taxon>Dicranidae</taxon>
        <taxon>Pseudoditrichales</taxon>
        <taxon>Ditrichaceae</taxon>
        <taxon>Ceratodon</taxon>
    </lineage>
</organism>
<dbReference type="Proteomes" id="UP000822688">
    <property type="component" value="Chromosome 11"/>
</dbReference>
<dbReference type="EMBL" id="CM026432">
    <property type="protein sequence ID" value="KAG0557116.1"/>
    <property type="molecule type" value="Genomic_DNA"/>
</dbReference>
<comment type="caution">
    <text evidence="2">The sequence shown here is derived from an EMBL/GenBank/DDBJ whole genome shotgun (WGS) entry which is preliminary data.</text>
</comment>
<protein>
    <submittedName>
        <fullName evidence="2">Uncharacterized protein</fullName>
    </submittedName>
</protein>
<evidence type="ECO:0000313" key="2">
    <source>
        <dbReference type="EMBL" id="KAG0557116.1"/>
    </source>
</evidence>
<proteinExistence type="predicted"/>
<dbReference type="AlphaFoldDB" id="A0A8T0GCJ9"/>
<sequence length="103" mass="11556">MKTCIQHHTHQKTTILSPSLHTINQHQQQPSCQPTNSTSLSSPKSINLTITTTLTCTPSTADTDLYQQNPKPESSTKIIKPNQTKRRDVICLQLIISATKRNY</sequence>
<accession>A0A8T0GCJ9</accession>
<evidence type="ECO:0000313" key="3">
    <source>
        <dbReference type="Proteomes" id="UP000822688"/>
    </source>
</evidence>
<name>A0A8T0GCJ9_CERPU</name>
<evidence type="ECO:0000256" key="1">
    <source>
        <dbReference type="SAM" id="MobiDB-lite"/>
    </source>
</evidence>
<feature type="region of interest" description="Disordered" evidence="1">
    <location>
        <begin position="60"/>
        <end position="82"/>
    </location>
</feature>
<keyword evidence="3" id="KW-1185">Reference proteome</keyword>